<accession>A0A397HRF3</accession>
<protein>
    <submittedName>
        <fullName evidence="2">Uncharacterized protein</fullName>
    </submittedName>
</protein>
<dbReference type="OrthoDB" id="2401059at2759"/>
<dbReference type="AlphaFoldDB" id="A0A397HRF3"/>
<feature type="coiled-coil region" evidence="1">
    <location>
        <begin position="457"/>
        <end position="505"/>
    </location>
</feature>
<organism evidence="2 3">
    <name type="scientific">Diversispora epigaea</name>
    <dbReference type="NCBI Taxonomy" id="1348612"/>
    <lineage>
        <taxon>Eukaryota</taxon>
        <taxon>Fungi</taxon>
        <taxon>Fungi incertae sedis</taxon>
        <taxon>Mucoromycota</taxon>
        <taxon>Glomeromycotina</taxon>
        <taxon>Glomeromycetes</taxon>
        <taxon>Diversisporales</taxon>
        <taxon>Diversisporaceae</taxon>
        <taxon>Diversispora</taxon>
    </lineage>
</organism>
<evidence type="ECO:0000313" key="2">
    <source>
        <dbReference type="EMBL" id="RHZ65582.1"/>
    </source>
</evidence>
<evidence type="ECO:0000256" key="1">
    <source>
        <dbReference type="SAM" id="Coils"/>
    </source>
</evidence>
<dbReference type="Proteomes" id="UP000266861">
    <property type="component" value="Unassembled WGS sequence"/>
</dbReference>
<sequence length="563" mass="66857">MAKSRNNMRKTMGKFTDIPSQYINLLNSNKYEHTYDPKNSFVIVKNIRKDSINSILEYFMAFYQNYSYLTDQLPPSLIQESWRRLTTKKRNPLTEIEAGNINLVIENFLKHEVKRYNQKKKRQCQYTKIRDDSNGIDHFIPLESAELTHQSTASSIEQDRQSPISSEISCVENTELHSSHTLQTHTKYLKKLRQDLISKINKENVSYLKNEREKLTNENVKYLETERKRLQFEYDCHFKEFSDASYKLKQKFEDRYKSKVSAIETQFYSTTNEYDKKIIDLTSSINKYKEDMQSLKKTNKATLKKINKLENKCRQLEDVVSAKDQKIISLNDKIINHFIPLESAELTHQSTASSIEQDRQSPISSEISCVENTELHSSHTLQIHTKYLKKLQKLTNENVKYLETERKRLQFEYDCHFKEFSDASYKLKQKFEDRYKSKVSAIETQFYSTTNEYDKKIIDLTSSINKYKEDMQSLKKTNKATLKKINKLENKCRQLEDVVSAKDQKIISLNDKIISYYPRGWSDGSIEPEIYHSTYDQDLWSKWRSDAKYDPEIRKKYTFRKRI</sequence>
<keyword evidence="1" id="KW-0175">Coiled coil</keyword>
<reference evidence="2 3" key="1">
    <citation type="submission" date="2018-08" db="EMBL/GenBank/DDBJ databases">
        <title>Genome and evolution of the arbuscular mycorrhizal fungus Diversispora epigaea (formerly Glomus versiforme) and its bacterial endosymbionts.</title>
        <authorList>
            <person name="Sun X."/>
            <person name="Fei Z."/>
            <person name="Harrison M."/>
        </authorList>
    </citation>
    <scope>NUCLEOTIDE SEQUENCE [LARGE SCALE GENOMIC DNA]</scope>
    <source>
        <strain evidence="2 3">IT104</strain>
    </source>
</reference>
<proteinExistence type="predicted"/>
<dbReference type="EMBL" id="PQFF01000287">
    <property type="protein sequence ID" value="RHZ65582.1"/>
    <property type="molecule type" value="Genomic_DNA"/>
</dbReference>
<gene>
    <name evidence="2" type="ORF">Glove_314g37</name>
</gene>
<feature type="coiled-coil region" evidence="1">
    <location>
        <begin position="278"/>
        <end position="326"/>
    </location>
</feature>
<keyword evidence="3" id="KW-1185">Reference proteome</keyword>
<name>A0A397HRF3_9GLOM</name>
<evidence type="ECO:0000313" key="3">
    <source>
        <dbReference type="Proteomes" id="UP000266861"/>
    </source>
</evidence>
<comment type="caution">
    <text evidence="2">The sequence shown here is derived from an EMBL/GenBank/DDBJ whole genome shotgun (WGS) entry which is preliminary data.</text>
</comment>